<evidence type="ECO:0000256" key="8">
    <source>
        <dbReference type="ARBA" id="ARBA00047899"/>
    </source>
</evidence>
<dbReference type="PROSITE" id="PS00109">
    <property type="entry name" value="PROTEIN_KINASE_TYR"/>
    <property type="match status" value="1"/>
</dbReference>
<dbReference type="GO" id="GO:0005524">
    <property type="term" value="F:ATP binding"/>
    <property type="evidence" value="ECO:0007669"/>
    <property type="project" value="InterPro"/>
</dbReference>
<dbReference type="PROSITE" id="PS50011">
    <property type="entry name" value="PROTEIN_KINASE_DOM"/>
    <property type="match status" value="1"/>
</dbReference>
<evidence type="ECO:0000256" key="2">
    <source>
        <dbReference type="ARBA" id="ARBA00011534"/>
    </source>
</evidence>
<dbReference type="InterPro" id="IPR000719">
    <property type="entry name" value="Prot_kinase_dom"/>
</dbReference>
<dbReference type="InterPro" id="IPR001245">
    <property type="entry name" value="Ser-Thr/Tyr_kinase_cat_dom"/>
</dbReference>
<dbReference type="Gene3D" id="1.10.510.10">
    <property type="entry name" value="Transferase(Phosphotransferase) domain 1"/>
    <property type="match status" value="1"/>
</dbReference>
<dbReference type="InterPro" id="IPR011009">
    <property type="entry name" value="Kinase-like_dom_sf"/>
</dbReference>
<evidence type="ECO:0000256" key="5">
    <source>
        <dbReference type="ARBA" id="ARBA00019973"/>
    </source>
</evidence>
<dbReference type="Pfam" id="PF07714">
    <property type="entry name" value="PK_Tyr_Ser-Thr"/>
    <property type="match status" value="1"/>
</dbReference>
<evidence type="ECO:0000256" key="9">
    <source>
        <dbReference type="ARBA" id="ARBA00048679"/>
    </source>
</evidence>
<dbReference type="AlphaFoldDB" id="A0A0F7ZXE9"/>
<evidence type="ECO:0000313" key="12">
    <source>
        <dbReference type="Proteomes" id="UP000054481"/>
    </source>
</evidence>
<protein>
    <recommendedName>
        <fullName evidence="5">EKC/KEOPS complex subunit BUD32</fullName>
        <ecNumber evidence="3">2.7.11.1</ecNumber>
    </recommendedName>
    <alternativeName>
        <fullName evidence="6 7">Atypical Serine/threonine protein kinase BUD32</fullName>
    </alternativeName>
    <alternativeName>
        <fullName evidence="4">EKC/KEOPS complex subunit bud32</fullName>
    </alternativeName>
</protein>
<dbReference type="OrthoDB" id="1668230at2759"/>
<dbReference type="InterPro" id="IPR008266">
    <property type="entry name" value="Tyr_kinase_AS"/>
</dbReference>
<organism evidence="11 12">
    <name type="scientific">Hirsutella minnesotensis 3608</name>
    <dbReference type="NCBI Taxonomy" id="1043627"/>
    <lineage>
        <taxon>Eukaryota</taxon>
        <taxon>Fungi</taxon>
        <taxon>Dikarya</taxon>
        <taxon>Ascomycota</taxon>
        <taxon>Pezizomycotina</taxon>
        <taxon>Sordariomycetes</taxon>
        <taxon>Hypocreomycetidae</taxon>
        <taxon>Hypocreales</taxon>
        <taxon>Ophiocordycipitaceae</taxon>
        <taxon>Hirsutella</taxon>
    </lineage>
</organism>
<dbReference type="PANTHER" id="PTHR44329">
    <property type="entry name" value="SERINE/THREONINE-PROTEIN KINASE TNNI3K-RELATED"/>
    <property type="match status" value="1"/>
</dbReference>
<comment type="function">
    <text evidence="1">Component of the EKC/KEOPS complex that is required for the formation of a threonylcarbamoyl group on adenosine at position 37 (t(6)A37) in tRNAs that read codons beginning with adenine. The complex is probably involved in the transfer of the threonylcarbamoyl moiety of threonylcarbamoyl-AMP (TC-AMP) to the N6 group of A37. BUD32 has ATPase activity in the context of the EKC/KEOPS complex and likely plays a supporting role to the catalytic subunit KAE1. The EKC/KEOPS complex also promotes both telomere uncapping and telomere elongation. The complex is required for efficient recruitment of transcriptional coactivators.</text>
</comment>
<evidence type="ECO:0000256" key="6">
    <source>
        <dbReference type="ARBA" id="ARBA00030980"/>
    </source>
</evidence>
<evidence type="ECO:0000259" key="10">
    <source>
        <dbReference type="PROSITE" id="PS50011"/>
    </source>
</evidence>
<evidence type="ECO:0000313" key="11">
    <source>
        <dbReference type="EMBL" id="KJZ70602.1"/>
    </source>
</evidence>
<comment type="subunit">
    <text evidence="2">Component of the EKC/KEOPS complex composed of at least BUD32, CGI121, GON7, KAE1 and PCC1; the whole complex dimerizes.</text>
</comment>
<evidence type="ECO:0000256" key="7">
    <source>
        <dbReference type="ARBA" id="ARBA00033194"/>
    </source>
</evidence>
<comment type="catalytic activity">
    <reaction evidence="8">
        <text>L-threonyl-[protein] + ATP = O-phospho-L-threonyl-[protein] + ADP + H(+)</text>
        <dbReference type="Rhea" id="RHEA:46608"/>
        <dbReference type="Rhea" id="RHEA-COMP:11060"/>
        <dbReference type="Rhea" id="RHEA-COMP:11605"/>
        <dbReference type="ChEBI" id="CHEBI:15378"/>
        <dbReference type="ChEBI" id="CHEBI:30013"/>
        <dbReference type="ChEBI" id="CHEBI:30616"/>
        <dbReference type="ChEBI" id="CHEBI:61977"/>
        <dbReference type="ChEBI" id="CHEBI:456216"/>
        <dbReference type="EC" id="2.7.11.1"/>
    </reaction>
</comment>
<comment type="catalytic activity">
    <reaction evidence="9">
        <text>L-seryl-[protein] + ATP = O-phospho-L-seryl-[protein] + ADP + H(+)</text>
        <dbReference type="Rhea" id="RHEA:17989"/>
        <dbReference type="Rhea" id="RHEA-COMP:9863"/>
        <dbReference type="Rhea" id="RHEA-COMP:11604"/>
        <dbReference type="ChEBI" id="CHEBI:15378"/>
        <dbReference type="ChEBI" id="CHEBI:29999"/>
        <dbReference type="ChEBI" id="CHEBI:30616"/>
        <dbReference type="ChEBI" id="CHEBI:83421"/>
        <dbReference type="ChEBI" id="CHEBI:456216"/>
        <dbReference type="EC" id="2.7.11.1"/>
    </reaction>
</comment>
<name>A0A0F7ZXE9_9HYPO</name>
<dbReference type="EMBL" id="KQ030616">
    <property type="protein sequence ID" value="KJZ70602.1"/>
    <property type="molecule type" value="Genomic_DNA"/>
</dbReference>
<dbReference type="GO" id="GO:0004674">
    <property type="term" value="F:protein serine/threonine kinase activity"/>
    <property type="evidence" value="ECO:0007669"/>
    <property type="project" value="UniProtKB-EC"/>
</dbReference>
<accession>A0A0F7ZXE9</accession>
<gene>
    <name evidence="11" type="ORF">HIM_09990</name>
</gene>
<feature type="domain" description="Protein kinase" evidence="10">
    <location>
        <begin position="1"/>
        <end position="278"/>
    </location>
</feature>
<reference evidence="11 12" key="1">
    <citation type="journal article" date="2014" name="Genome Biol. Evol.">
        <title>Comparative genomics and transcriptomics analyses reveal divergent lifestyle features of nematode endoparasitic fungus Hirsutella minnesotensis.</title>
        <authorList>
            <person name="Lai Y."/>
            <person name="Liu K."/>
            <person name="Zhang X."/>
            <person name="Zhang X."/>
            <person name="Li K."/>
            <person name="Wang N."/>
            <person name="Shu C."/>
            <person name="Wu Y."/>
            <person name="Wang C."/>
            <person name="Bushley K.E."/>
            <person name="Xiang M."/>
            <person name="Liu X."/>
        </authorList>
    </citation>
    <scope>NUCLEOTIDE SEQUENCE [LARGE SCALE GENOMIC DNA]</scope>
    <source>
        <strain evidence="11 12">3608</strain>
    </source>
</reference>
<dbReference type="EC" id="2.7.11.1" evidence="3"/>
<dbReference type="SUPFAM" id="SSF56112">
    <property type="entry name" value="Protein kinase-like (PK-like)"/>
    <property type="match status" value="1"/>
</dbReference>
<dbReference type="Proteomes" id="UP000054481">
    <property type="component" value="Unassembled WGS sequence"/>
</dbReference>
<evidence type="ECO:0000256" key="4">
    <source>
        <dbReference type="ARBA" id="ARBA00013948"/>
    </source>
</evidence>
<evidence type="ECO:0000256" key="1">
    <source>
        <dbReference type="ARBA" id="ARBA00003747"/>
    </source>
</evidence>
<keyword evidence="12" id="KW-1185">Reference proteome</keyword>
<proteinExistence type="predicted"/>
<sequence>MSITTDKVEVPDAILDNDVVGYGISSWVLRLDAVAKCYLSNEPHLREREIAVYERLTPPDAESHDAILPFYGVLDGQSVLLQFARNGSIRQYYAKQNHDTPLYTRLRWAEQITGAIIFLQSKGILHGDISCNNIFIDDCLNAKLGDFAGSSIDGLPFLTMYETSHSLPGTSSVPVKREIFALGSTFYEIMTCRRPFDGMGDCEIESLFRQGCFPDLQQVRALGTVMSKCWNGQYGTVEDVLQDIKEERDRLSSIASKDKHTRSFSIEGFETIVEWPLVGIVDNPQAVLRIQEQ</sequence>
<dbReference type="InterPro" id="IPR051681">
    <property type="entry name" value="Ser/Thr_Kinases-Pseudokinases"/>
</dbReference>
<evidence type="ECO:0000256" key="3">
    <source>
        <dbReference type="ARBA" id="ARBA00012513"/>
    </source>
</evidence>